<feature type="compositionally biased region" description="Polar residues" evidence="2">
    <location>
        <begin position="57"/>
        <end position="83"/>
    </location>
</feature>
<dbReference type="InterPro" id="IPR001138">
    <property type="entry name" value="Zn2Cys6_DnaBD"/>
</dbReference>
<dbReference type="GO" id="GO:0008270">
    <property type="term" value="F:zinc ion binding"/>
    <property type="evidence" value="ECO:0007669"/>
    <property type="project" value="InterPro"/>
</dbReference>
<dbReference type="SMART" id="SM00066">
    <property type="entry name" value="GAL4"/>
    <property type="match status" value="1"/>
</dbReference>
<dbReference type="AlphaFoldDB" id="A0AA38S6R9"/>
<dbReference type="InterPro" id="IPR036864">
    <property type="entry name" value="Zn2-C6_fun-type_DNA-bd_sf"/>
</dbReference>
<evidence type="ECO:0000313" key="5">
    <source>
        <dbReference type="Proteomes" id="UP001174691"/>
    </source>
</evidence>
<feature type="compositionally biased region" description="Polar residues" evidence="2">
    <location>
        <begin position="1"/>
        <end position="10"/>
    </location>
</feature>
<feature type="region of interest" description="Disordered" evidence="2">
    <location>
        <begin position="113"/>
        <end position="218"/>
    </location>
</feature>
<dbReference type="SUPFAM" id="SSF57701">
    <property type="entry name" value="Zn2/Cys6 DNA-binding domain"/>
    <property type="match status" value="1"/>
</dbReference>
<accession>A0AA38S6R9</accession>
<keyword evidence="1" id="KW-0539">Nucleus</keyword>
<evidence type="ECO:0000256" key="2">
    <source>
        <dbReference type="SAM" id="MobiDB-lite"/>
    </source>
</evidence>
<feature type="domain" description="Zn(2)-C6 fungal-type" evidence="3">
    <location>
        <begin position="341"/>
        <end position="369"/>
    </location>
</feature>
<dbReference type="PANTHER" id="PTHR48125">
    <property type="entry name" value="LP07818P1"/>
    <property type="match status" value="1"/>
</dbReference>
<name>A0AA38S6R9_9PEZI</name>
<keyword evidence="5" id="KW-1185">Reference proteome</keyword>
<feature type="compositionally biased region" description="Pro residues" evidence="2">
    <location>
        <begin position="245"/>
        <end position="254"/>
    </location>
</feature>
<feature type="compositionally biased region" description="Low complexity" evidence="2">
    <location>
        <begin position="33"/>
        <end position="44"/>
    </location>
</feature>
<feature type="compositionally biased region" description="Basic and acidic residues" evidence="2">
    <location>
        <begin position="84"/>
        <end position="93"/>
    </location>
</feature>
<dbReference type="PROSITE" id="PS00463">
    <property type="entry name" value="ZN2_CY6_FUNGAL_1"/>
    <property type="match status" value="1"/>
</dbReference>
<feature type="region of interest" description="Disordered" evidence="2">
    <location>
        <begin position="1"/>
        <end position="101"/>
    </location>
</feature>
<feature type="region of interest" description="Disordered" evidence="2">
    <location>
        <begin position="380"/>
        <end position="555"/>
    </location>
</feature>
<gene>
    <name evidence="4" type="ORF">NKR19_g1782</name>
</gene>
<feature type="compositionally biased region" description="Low complexity" evidence="2">
    <location>
        <begin position="380"/>
        <end position="428"/>
    </location>
</feature>
<feature type="compositionally biased region" description="Low complexity" evidence="2">
    <location>
        <begin position="155"/>
        <end position="170"/>
    </location>
</feature>
<sequence length="857" mass="93058">MAQSTESIETQPPPEVRLDKDKPQPDLHPPRPQQQQPRLQSQLQNNTNGERALSPAAVTSNVQPSISRESSSTYLGLSNGNKNSSEDHKEEKGSASNYYNLPTASSLVKPAVSSYVEATSPVPAAPSPAQTHSTHVSTTPQPHNDHGGQNGTRNSGGAPSPSPPMSGHGARPPPDGQPPRQQAQPTYSSPGPPSYQPPLGMHPTAQYVYPGPVQQQHDPYRTSAATMNSSMALPSMRTFDHQQQQPPPPPPPPHGYTMGTPMGQQMAGPMGGQMSLPAQGGMAAGPPVGMGGYYSSTLPPNPFGMQVDSNGMRYAILPEVDPRIILANRQKKEIKRRTKTGCLTCRKRRIKCDEAHPTCNNCKKSKRECMGYDPIFRQPATQGQAQAQAPAPVRIQPAPSPTNNNNTPPSATPSLVSPPAATAASPISGHALAVPSTYPPPPDTLSTPAVPSEGRYDHSGPIDPVLRGFDPTPRAYGSAARALDPAPRPAETALPGINPQVRTLEPSFRPGEQVVRSLGPDPPSTRFPQSNPEAERTSTGDPQQQQHPQAPIPRAKKMKVEELIALGGAMPQAPISAPDEQTMDEIIRLYYEVYVPGLDLFFETRWYDFKNDSQPGVKNPLSILRLNKRVLNTFAAFLRAINDIKTTDPADMVYSGHLETCLVWELARLPYAAAYGTPARPVTISLPSEDDPTEVRCRLQVFETLLAGDTLSANPLFPPPPPTAVNHANHVRVNELEFWYRLAEYLLQAHSSPSQAHSAAREQCLSRMRSVLDGRENRDVIYSITVLREYTMQFDAAHTEQTAPAHLDELDPRSKLAVATRFVQDEAAKTGTTNVVRRFADLAYRAYVRPGGNVRRA</sequence>
<organism evidence="4 5">
    <name type="scientific">Coniochaeta hoffmannii</name>
    <dbReference type="NCBI Taxonomy" id="91930"/>
    <lineage>
        <taxon>Eukaryota</taxon>
        <taxon>Fungi</taxon>
        <taxon>Dikarya</taxon>
        <taxon>Ascomycota</taxon>
        <taxon>Pezizomycotina</taxon>
        <taxon>Sordariomycetes</taxon>
        <taxon>Sordariomycetidae</taxon>
        <taxon>Coniochaetales</taxon>
        <taxon>Coniochaetaceae</taxon>
        <taxon>Coniochaeta</taxon>
    </lineage>
</organism>
<dbReference type="CDD" id="cd00067">
    <property type="entry name" value="GAL4"/>
    <property type="match status" value="1"/>
</dbReference>
<protein>
    <submittedName>
        <fullName evidence="4">Transcriptional regulatory protein moc3</fullName>
    </submittedName>
</protein>
<dbReference type="PANTHER" id="PTHR48125:SF12">
    <property type="entry name" value="AT HOOK TRANSCRIPTION FACTOR FAMILY-RELATED"/>
    <property type="match status" value="1"/>
</dbReference>
<dbReference type="GO" id="GO:0000981">
    <property type="term" value="F:DNA-binding transcription factor activity, RNA polymerase II-specific"/>
    <property type="evidence" value="ECO:0007669"/>
    <property type="project" value="InterPro"/>
</dbReference>
<proteinExistence type="predicted"/>
<feature type="compositionally biased region" description="Polar residues" evidence="2">
    <location>
        <begin position="130"/>
        <end position="142"/>
    </location>
</feature>
<comment type="caution">
    <text evidence="4">The sequence shown here is derived from an EMBL/GenBank/DDBJ whole genome shotgun (WGS) entry which is preliminary data.</text>
</comment>
<evidence type="ECO:0000313" key="4">
    <source>
        <dbReference type="EMBL" id="KAJ9161928.1"/>
    </source>
</evidence>
<feature type="compositionally biased region" description="Low complexity" evidence="2">
    <location>
        <begin position="178"/>
        <end position="189"/>
    </location>
</feature>
<dbReference type="PROSITE" id="PS50048">
    <property type="entry name" value="ZN2_CY6_FUNGAL_2"/>
    <property type="match status" value="1"/>
</dbReference>
<feature type="compositionally biased region" description="Basic and acidic residues" evidence="2">
    <location>
        <begin position="16"/>
        <end position="29"/>
    </location>
</feature>
<feature type="compositionally biased region" description="Low complexity" evidence="2">
    <location>
        <begin position="542"/>
        <end position="553"/>
    </location>
</feature>
<reference evidence="4" key="1">
    <citation type="submission" date="2022-07" db="EMBL/GenBank/DDBJ databases">
        <title>Fungi with potential for degradation of polypropylene.</title>
        <authorList>
            <person name="Gostincar C."/>
        </authorList>
    </citation>
    <scope>NUCLEOTIDE SEQUENCE</scope>
    <source>
        <strain evidence="4">EXF-13287</strain>
    </source>
</reference>
<dbReference type="Pfam" id="PF00172">
    <property type="entry name" value="Zn_clus"/>
    <property type="match status" value="1"/>
</dbReference>
<dbReference type="Proteomes" id="UP001174691">
    <property type="component" value="Unassembled WGS sequence"/>
</dbReference>
<feature type="region of interest" description="Disordered" evidence="2">
    <location>
        <begin position="237"/>
        <end position="273"/>
    </location>
</feature>
<dbReference type="Gene3D" id="4.10.240.10">
    <property type="entry name" value="Zn(2)-C6 fungal-type DNA-binding domain"/>
    <property type="match status" value="1"/>
</dbReference>
<dbReference type="EMBL" id="JANBVN010000017">
    <property type="protein sequence ID" value="KAJ9161928.1"/>
    <property type="molecule type" value="Genomic_DNA"/>
</dbReference>
<evidence type="ECO:0000259" key="3">
    <source>
        <dbReference type="PROSITE" id="PS50048"/>
    </source>
</evidence>
<feature type="compositionally biased region" description="Low complexity" evidence="2">
    <location>
        <begin position="257"/>
        <end position="273"/>
    </location>
</feature>
<evidence type="ECO:0000256" key="1">
    <source>
        <dbReference type="ARBA" id="ARBA00023242"/>
    </source>
</evidence>